<feature type="coiled-coil region" evidence="1">
    <location>
        <begin position="73"/>
        <end position="123"/>
    </location>
</feature>
<evidence type="ECO:0000313" key="3">
    <source>
        <dbReference type="Proteomes" id="UP000269352"/>
    </source>
</evidence>
<evidence type="ECO:0000256" key="1">
    <source>
        <dbReference type="SAM" id="Coils"/>
    </source>
</evidence>
<organism evidence="2 3">
    <name type="scientific">Termititenax aidoneus</name>
    <dbReference type="NCBI Taxonomy" id="2218524"/>
    <lineage>
        <taxon>Bacteria</taxon>
        <taxon>Bacillati</taxon>
        <taxon>Candidatus Margulisiibacteriota</taxon>
        <taxon>Candidatus Termititenacia</taxon>
        <taxon>Candidatus Termititenacales</taxon>
        <taxon>Candidatus Termititenacaceae</taxon>
        <taxon>Candidatus Termititenax</taxon>
    </lineage>
</organism>
<keyword evidence="3" id="KW-1185">Reference proteome</keyword>
<sequence>MRNMRRKFIGGYAYFKKMNDLARFLSLQIPALKIAVQEILNEKFTEEERLAFYNGRKINEYPADLGAYEEPNMETLKKHAEEYQKLVQKFDRLLTATAIGRVFQNLRANNELFDKQLEMLEDEMYQKAAEQGLPGVVLPLSDEYLEIYRILGGQ</sequence>
<protein>
    <submittedName>
        <fullName evidence="2">Uncharacterized protein</fullName>
    </submittedName>
</protein>
<dbReference type="EMBL" id="BGZN01000003">
    <property type="protein sequence ID" value="GBR72900.1"/>
    <property type="molecule type" value="Genomic_DNA"/>
</dbReference>
<keyword evidence="1" id="KW-0175">Coiled coil</keyword>
<gene>
    <name evidence="2" type="ORF">NO1_0357</name>
</gene>
<name>A0A388T8F0_TERA1</name>
<dbReference type="AlphaFoldDB" id="A0A388T8F0"/>
<proteinExistence type="predicted"/>
<accession>A0A388T8F0</accession>
<dbReference type="Proteomes" id="UP000269352">
    <property type="component" value="Unassembled WGS sequence"/>
</dbReference>
<comment type="caution">
    <text evidence="2">The sequence shown here is derived from an EMBL/GenBank/DDBJ whole genome shotgun (WGS) entry which is preliminary data.</text>
</comment>
<evidence type="ECO:0000313" key="2">
    <source>
        <dbReference type="EMBL" id="GBR72900.1"/>
    </source>
</evidence>
<reference evidence="2 3" key="1">
    <citation type="journal article" date="2019" name="ISME J.">
        <title>Genome analyses of uncultured TG2/ZB3 bacteria in 'Margulisbacteria' specifically attached to ectosymbiotic spirochetes of protists in the termite gut.</title>
        <authorList>
            <person name="Utami Y.D."/>
            <person name="Kuwahara H."/>
            <person name="Igai K."/>
            <person name="Murakami T."/>
            <person name="Sugaya K."/>
            <person name="Morikawa T."/>
            <person name="Nagura Y."/>
            <person name="Yuki M."/>
            <person name="Deevong P."/>
            <person name="Inoue T."/>
            <person name="Kihara K."/>
            <person name="Lo N."/>
            <person name="Yamada A."/>
            <person name="Ohkuma M."/>
            <person name="Hongoh Y."/>
        </authorList>
    </citation>
    <scope>NUCLEOTIDE SEQUENCE [LARGE SCALE GENOMIC DNA]</scope>
    <source>
        <strain evidence="2">NkOx7-01</strain>
    </source>
</reference>